<accession>T1A9W0</accession>
<dbReference type="GO" id="GO:0016491">
    <property type="term" value="F:oxidoreductase activity"/>
    <property type="evidence" value="ECO:0007669"/>
    <property type="project" value="UniProtKB-KW"/>
</dbReference>
<dbReference type="InterPro" id="IPR036291">
    <property type="entry name" value="NAD(P)-bd_dom_sf"/>
</dbReference>
<dbReference type="Gene3D" id="3.40.50.720">
    <property type="entry name" value="NAD(P)-binding Rossmann-like Domain"/>
    <property type="match status" value="1"/>
</dbReference>
<name>T1A9W0_9ZZZZ</name>
<gene>
    <name evidence="2" type="ORF">B2A_11396</name>
</gene>
<evidence type="ECO:0000256" key="1">
    <source>
        <dbReference type="ARBA" id="ARBA00023002"/>
    </source>
</evidence>
<dbReference type="EMBL" id="AUZZ01008225">
    <property type="protein sequence ID" value="EQD38600.1"/>
    <property type="molecule type" value="Genomic_DNA"/>
</dbReference>
<dbReference type="SUPFAM" id="SSF51735">
    <property type="entry name" value="NAD(P)-binding Rossmann-fold domains"/>
    <property type="match status" value="1"/>
</dbReference>
<dbReference type="AlphaFoldDB" id="T1A9W0"/>
<dbReference type="Pfam" id="PF00106">
    <property type="entry name" value="adh_short"/>
    <property type="match status" value="1"/>
</dbReference>
<feature type="non-terminal residue" evidence="2">
    <location>
        <position position="154"/>
    </location>
</feature>
<dbReference type="PROSITE" id="PS00061">
    <property type="entry name" value="ADH_SHORT"/>
    <property type="match status" value="1"/>
</dbReference>
<protein>
    <submittedName>
        <fullName evidence="2">3-hydroxyacyl-CoA dehydrogenase type II</fullName>
    </submittedName>
</protein>
<organism evidence="2">
    <name type="scientific">mine drainage metagenome</name>
    <dbReference type="NCBI Taxonomy" id="410659"/>
    <lineage>
        <taxon>unclassified sequences</taxon>
        <taxon>metagenomes</taxon>
        <taxon>ecological metagenomes</taxon>
    </lineage>
</organism>
<dbReference type="PANTHER" id="PTHR43658:SF8">
    <property type="entry name" value="17-BETA-HYDROXYSTEROID DEHYDROGENASE 14-RELATED"/>
    <property type="match status" value="1"/>
</dbReference>
<reference evidence="2" key="2">
    <citation type="journal article" date="2014" name="ISME J.">
        <title>Microbial stratification in low pH oxic and suboxic macroscopic growths along an acid mine drainage.</title>
        <authorList>
            <person name="Mendez-Garcia C."/>
            <person name="Mesa V."/>
            <person name="Sprenger R.R."/>
            <person name="Richter M."/>
            <person name="Diez M.S."/>
            <person name="Solano J."/>
            <person name="Bargiela R."/>
            <person name="Golyshina O.V."/>
            <person name="Manteca A."/>
            <person name="Ramos J.L."/>
            <person name="Gallego J.R."/>
            <person name="Llorente I."/>
            <person name="Martins Dos Santos V.A."/>
            <person name="Jensen O.N."/>
            <person name="Pelaez A.I."/>
            <person name="Sanchez J."/>
            <person name="Ferrer M."/>
        </authorList>
    </citation>
    <scope>NUCLEOTIDE SEQUENCE</scope>
</reference>
<dbReference type="PANTHER" id="PTHR43658">
    <property type="entry name" value="SHORT-CHAIN DEHYDROGENASE/REDUCTASE"/>
    <property type="match status" value="1"/>
</dbReference>
<dbReference type="InterPro" id="IPR002347">
    <property type="entry name" value="SDR_fam"/>
</dbReference>
<sequence>AMASAAKRLDGLNLLVNCAGVIGAGRVLGKQGPMSGEFFTRVVHINLIGSFLCDKAAASLMQHNAPTEDGERGLLVHTSSIAAFEGQIGQAAYAATKAALAGMTLPIARELARFGIRCIAIAPGIFHTPMIDTLSAQVQASLRRSNSPSRIGSA</sequence>
<dbReference type="PRINTS" id="PR00081">
    <property type="entry name" value="GDHRDH"/>
</dbReference>
<feature type="non-terminal residue" evidence="2">
    <location>
        <position position="1"/>
    </location>
</feature>
<dbReference type="PRINTS" id="PR00080">
    <property type="entry name" value="SDRFAMILY"/>
</dbReference>
<keyword evidence="1" id="KW-0560">Oxidoreductase</keyword>
<proteinExistence type="predicted"/>
<comment type="caution">
    <text evidence="2">The sequence shown here is derived from an EMBL/GenBank/DDBJ whole genome shotgun (WGS) entry which is preliminary data.</text>
</comment>
<dbReference type="InterPro" id="IPR020904">
    <property type="entry name" value="Sc_DH/Rdtase_CS"/>
</dbReference>
<reference evidence="2" key="1">
    <citation type="submission" date="2013-08" db="EMBL/GenBank/DDBJ databases">
        <authorList>
            <person name="Mendez C."/>
            <person name="Richter M."/>
            <person name="Ferrer M."/>
            <person name="Sanchez J."/>
        </authorList>
    </citation>
    <scope>NUCLEOTIDE SEQUENCE</scope>
</reference>
<evidence type="ECO:0000313" key="2">
    <source>
        <dbReference type="EMBL" id="EQD38600.1"/>
    </source>
</evidence>